<organism evidence="1">
    <name type="scientific">Arundo donax</name>
    <name type="common">Giant reed</name>
    <name type="synonym">Donax arundinaceus</name>
    <dbReference type="NCBI Taxonomy" id="35708"/>
    <lineage>
        <taxon>Eukaryota</taxon>
        <taxon>Viridiplantae</taxon>
        <taxon>Streptophyta</taxon>
        <taxon>Embryophyta</taxon>
        <taxon>Tracheophyta</taxon>
        <taxon>Spermatophyta</taxon>
        <taxon>Magnoliopsida</taxon>
        <taxon>Liliopsida</taxon>
        <taxon>Poales</taxon>
        <taxon>Poaceae</taxon>
        <taxon>PACMAD clade</taxon>
        <taxon>Arundinoideae</taxon>
        <taxon>Arundineae</taxon>
        <taxon>Arundo</taxon>
    </lineage>
</organism>
<proteinExistence type="predicted"/>
<protein>
    <submittedName>
        <fullName evidence="1">Uncharacterized protein</fullName>
    </submittedName>
</protein>
<dbReference type="AlphaFoldDB" id="A0A0A8ZRD9"/>
<dbReference type="EMBL" id="GBRH01257652">
    <property type="protein sequence ID" value="JAD40243.1"/>
    <property type="molecule type" value="Transcribed_RNA"/>
</dbReference>
<reference evidence="1" key="1">
    <citation type="submission" date="2014-09" db="EMBL/GenBank/DDBJ databases">
        <authorList>
            <person name="Magalhaes I.L.F."/>
            <person name="Oliveira U."/>
            <person name="Santos F.R."/>
            <person name="Vidigal T.H.D.A."/>
            <person name="Brescovit A.D."/>
            <person name="Santos A.J."/>
        </authorList>
    </citation>
    <scope>NUCLEOTIDE SEQUENCE</scope>
    <source>
        <tissue evidence="1">Shoot tissue taken approximately 20 cm above the soil surface</tissue>
    </source>
</reference>
<accession>A0A0A8ZRD9</accession>
<reference evidence="1" key="2">
    <citation type="journal article" date="2015" name="Data Brief">
        <title>Shoot transcriptome of the giant reed, Arundo donax.</title>
        <authorList>
            <person name="Barrero R.A."/>
            <person name="Guerrero F.D."/>
            <person name="Moolhuijzen P."/>
            <person name="Goolsby J.A."/>
            <person name="Tidwell J."/>
            <person name="Bellgard S.E."/>
            <person name="Bellgard M.I."/>
        </authorList>
    </citation>
    <scope>NUCLEOTIDE SEQUENCE</scope>
    <source>
        <tissue evidence="1">Shoot tissue taken approximately 20 cm above the soil surface</tissue>
    </source>
</reference>
<evidence type="ECO:0000313" key="1">
    <source>
        <dbReference type="EMBL" id="JAD40243.1"/>
    </source>
</evidence>
<sequence length="41" mass="4712">MEYRWAWSQDHKLVSLKPGYLQKDSITTIEVCKSIRLSGSG</sequence>
<name>A0A0A8ZRD9_ARUDO</name>